<dbReference type="SUPFAM" id="SSF46894">
    <property type="entry name" value="C-terminal effector domain of the bipartite response regulators"/>
    <property type="match status" value="1"/>
</dbReference>
<name>A0A431TMG7_9BURK</name>
<organism evidence="12 13">
    <name type="scientific">Variovorax gossypii</name>
    <dbReference type="NCBI Taxonomy" id="1679495"/>
    <lineage>
        <taxon>Bacteria</taxon>
        <taxon>Pseudomonadati</taxon>
        <taxon>Pseudomonadota</taxon>
        <taxon>Betaproteobacteria</taxon>
        <taxon>Burkholderiales</taxon>
        <taxon>Comamonadaceae</taxon>
        <taxon>Variovorax</taxon>
    </lineage>
</organism>
<dbReference type="InterPro" id="IPR011006">
    <property type="entry name" value="CheY-like_superfamily"/>
</dbReference>
<dbReference type="SMART" id="SM00448">
    <property type="entry name" value="REC"/>
    <property type="match status" value="1"/>
</dbReference>
<dbReference type="SMART" id="SM00862">
    <property type="entry name" value="Trans_reg_C"/>
    <property type="match status" value="1"/>
</dbReference>
<keyword evidence="5" id="KW-0805">Transcription regulation</keyword>
<gene>
    <name evidence="12" type="ORF">EJP69_10855</name>
</gene>
<evidence type="ECO:0000256" key="2">
    <source>
        <dbReference type="ARBA" id="ARBA00022490"/>
    </source>
</evidence>
<dbReference type="GO" id="GO:0000976">
    <property type="term" value="F:transcription cis-regulatory region binding"/>
    <property type="evidence" value="ECO:0007669"/>
    <property type="project" value="TreeGrafter"/>
</dbReference>
<dbReference type="AlphaFoldDB" id="A0A431TMG7"/>
<keyword evidence="13" id="KW-1185">Reference proteome</keyword>
<dbReference type="Gene3D" id="1.10.10.10">
    <property type="entry name" value="Winged helix-like DNA-binding domain superfamily/Winged helix DNA-binding domain"/>
    <property type="match status" value="1"/>
</dbReference>
<feature type="domain" description="OmpR/PhoB-type" evidence="11">
    <location>
        <begin position="125"/>
        <end position="219"/>
    </location>
</feature>
<keyword evidence="3 8" id="KW-0597">Phosphoprotein</keyword>
<dbReference type="InterPro" id="IPR036388">
    <property type="entry name" value="WH-like_DNA-bd_sf"/>
</dbReference>
<evidence type="ECO:0000259" key="11">
    <source>
        <dbReference type="PROSITE" id="PS51755"/>
    </source>
</evidence>
<comment type="subcellular location">
    <subcellularLocation>
        <location evidence="1">Cytoplasm</location>
    </subcellularLocation>
</comment>
<evidence type="ECO:0000313" key="13">
    <source>
        <dbReference type="Proteomes" id="UP000267418"/>
    </source>
</evidence>
<dbReference type="EMBL" id="RXOE01000002">
    <property type="protein sequence ID" value="RTQ34891.1"/>
    <property type="molecule type" value="Genomic_DNA"/>
</dbReference>
<evidence type="ECO:0000256" key="8">
    <source>
        <dbReference type="PROSITE-ProRule" id="PRU00169"/>
    </source>
</evidence>
<feature type="domain" description="Response regulatory" evidence="10">
    <location>
        <begin position="2"/>
        <end position="117"/>
    </location>
</feature>
<dbReference type="GO" id="GO:0006355">
    <property type="term" value="P:regulation of DNA-templated transcription"/>
    <property type="evidence" value="ECO:0007669"/>
    <property type="project" value="InterPro"/>
</dbReference>
<dbReference type="CDD" id="cd00383">
    <property type="entry name" value="trans_reg_C"/>
    <property type="match status" value="1"/>
</dbReference>
<proteinExistence type="predicted"/>
<dbReference type="RefSeq" id="WP_126470036.1">
    <property type="nucleotide sequence ID" value="NZ_RXOE01000002.1"/>
</dbReference>
<sequence>MHLLLVEDDDMLGEAVCDGARQGGWSIDRVGNASAARIALIDHAYAAVLLDLGLPGGQSGLTVLRSMRSRYDPTPVLILTARDQLSERIHGLDAGADDYLVKPFQFDELWARVRSVIRRSQGRVIPVFSRGDVTVDRSRRVVTRAGIEVPLSAHEYRTLLALLERPGHVVTRDQLQDVVYGTASVVESNTIAVFIHQLRRKLGDDLIRTVHGHGYVVGPAPP</sequence>
<keyword evidence="4" id="KW-0902">Two-component regulatory system</keyword>
<dbReference type="InterPro" id="IPR001867">
    <property type="entry name" value="OmpR/PhoB-type_DNA-bd"/>
</dbReference>
<dbReference type="PANTHER" id="PTHR48111:SF35">
    <property type="entry name" value="TRANSCRIPTIONAL REGULATORY PROTEIN QSEB"/>
    <property type="match status" value="1"/>
</dbReference>
<reference evidence="12 13" key="1">
    <citation type="submission" date="2018-12" db="EMBL/GenBank/DDBJ databases">
        <title>The genome of Variovorax gossypii DSM 100435.</title>
        <authorList>
            <person name="Gao J."/>
            <person name="Sun J."/>
        </authorList>
    </citation>
    <scope>NUCLEOTIDE SEQUENCE [LARGE SCALE GENOMIC DNA]</scope>
    <source>
        <strain evidence="12 13">DSM 100435</strain>
    </source>
</reference>
<evidence type="ECO:0000256" key="1">
    <source>
        <dbReference type="ARBA" id="ARBA00004496"/>
    </source>
</evidence>
<dbReference type="InterPro" id="IPR016032">
    <property type="entry name" value="Sig_transdc_resp-reg_C-effctor"/>
</dbReference>
<evidence type="ECO:0000256" key="3">
    <source>
        <dbReference type="ARBA" id="ARBA00022553"/>
    </source>
</evidence>
<evidence type="ECO:0000256" key="9">
    <source>
        <dbReference type="PROSITE-ProRule" id="PRU01091"/>
    </source>
</evidence>
<dbReference type="Gene3D" id="6.10.250.690">
    <property type="match status" value="1"/>
</dbReference>
<dbReference type="SUPFAM" id="SSF52172">
    <property type="entry name" value="CheY-like"/>
    <property type="match status" value="1"/>
</dbReference>
<dbReference type="PANTHER" id="PTHR48111">
    <property type="entry name" value="REGULATOR OF RPOS"/>
    <property type="match status" value="1"/>
</dbReference>
<dbReference type="Pfam" id="PF00486">
    <property type="entry name" value="Trans_reg_C"/>
    <property type="match status" value="1"/>
</dbReference>
<evidence type="ECO:0000256" key="4">
    <source>
        <dbReference type="ARBA" id="ARBA00023012"/>
    </source>
</evidence>
<comment type="caution">
    <text evidence="12">The sequence shown here is derived from an EMBL/GenBank/DDBJ whole genome shotgun (WGS) entry which is preliminary data.</text>
</comment>
<dbReference type="OrthoDB" id="9802426at2"/>
<dbReference type="PROSITE" id="PS50110">
    <property type="entry name" value="RESPONSE_REGULATORY"/>
    <property type="match status" value="1"/>
</dbReference>
<feature type="modified residue" description="4-aspartylphosphate" evidence="8">
    <location>
        <position position="51"/>
    </location>
</feature>
<evidence type="ECO:0000256" key="5">
    <source>
        <dbReference type="ARBA" id="ARBA00023015"/>
    </source>
</evidence>
<keyword evidence="6 9" id="KW-0238">DNA-binding</keyword>
<keyword evidence="7" id="KW-0804">Transcription</keyword>
<protein>
    <submittedName>
        <fullName evidence="12">Response regulator transcription factor</fullName>
    </submittedName>
</protein>
<accession>A0A431TMG7</accession>
<dbReference type="Gene3D" id="3.40.50.2300">
    <property type="match status" value="1"/>
</dbReference>
<evidence type="ECO:0000256" key="6">
    <source>
        <dbReference type="ARBA" id="ARBA00023125"/>
    </source>
</evidence>
<dbReference type="Proteomes" id="UP000267418">
    <property type="component" value="Unassembled WGS sequence"/>
</dbReference>
<dbReference type="GO" id="GO:0032993">
    <property type="term" value="C:protein-DNA complex"/>
    <property type="evidence" value="ECO:0007669"/>
    <property type="project" value="TreeGrafter"/>
</dbReference>
<evidence type="ECO:0000313" key="12">
    <source>
        <dbReference type="EMBL" id="RTQ34891.1"/>
    </source>
</evidence>
<keyword evidence="2" id="KW-0963">Cytoplasm</keyword>
<dbReference type="Pfam" id="PF00072">
    <property type="entry name" value="Response_reg"/>
    <property type="match status" value="1"/>
</dbReference>
<feature type="DNA-binding region" description="OmpR/PhoB-type" evidence="9">
    <location>
        <begin position="125"/>
        <end position="219"/>
    </location>
</feature>
<dbReference type="GO" id="GO:0000156">
    <property type="term" value="F:phosphorelay response regulator activity"/>
    <property type="evidence" value="ECO:0007669"/>
    <property type="project" value="TreeGrafter"/>
</dbReference>
<dbReference type="PROSITE" id="PS51755">
    <property type="entry name" value="OMPR_PHOB"/>
    <property type="match status" value="1"/>
</dbReference>
<dbReference type="CDD" id="cd17624">
    <property type="entry name" value="REC_OmpR_PmrA-like"/>
    <property type="match status" value="1"/>
</dbReference>
<dbReference type="InterPro" id="IPR039420">
    <property type="entry name" value="WalR-like"/>
</dbReference>
<dbReference type="GO" id="GO:0005829">
    <property type="term" value="C:cytosol"/>
    <property type="evidence" value="ECO:0007669"/>
    <property type="project" value="TreeGrafter"/>
</dbReference>
<dbReference type="InterPro" id="IPR001789">
    <property type="entry name" value="Sig_transdc_resp-reg_receiver"/>
</dbReference>
<evidence type="ECO:0000259" key="10">
    <source>
        <dbReference type="PROSITE" id="PS50110"/>
    </source>
</evidence>
<evidence type="ECO:0000256" key="7">
    <source>
        <dbReference type="ARBA" id="ARBA00023163"/>
    </source>
</evidence>